<gene>
    <name evidence="1" type="ORF">VA599_02895</name>
</gene>
<dbReference type="Proteomes" id="UP001405405">
    <property type="component" value="Unassembled WGS sequence"/>
</dbReference>
<organism evidence="1 2">
    <name type="scientific">Chromobacterium indicum</name>
    <dbReference type="NCBI Taxonomy" id="3110228"/>
    <lineage>
        <taxon>Bacteria</taxon>
        <taxon>Pseudomonadati</taxon>
        <taxon>Pseudomonadota</taxon>
        <taxon>Betaproteobacteria</taxon>
        <taxon>Neisseriales</taxon>
        <taxon>Chromobacteriaceae</taxon>
        <taxon>Chromobacterium</taxon>
    </lineage>
</organism>
<comment type="caution">
    <text evidence="1">The sequence shown here is derived from an EMBL/GenBank/DDBJ whole genome shotgun (WGS) entry which is preliminary data.</text>
</comment>
<proteinExistence type="predicted"/>
<protein>
    <submittedName>
        <fullName evidence="1">Uncharacterized protein</fullName>
    </submittedName>
</protein>
<accession>A0ABV0CF41</accession>
<keyword evidence="2" id="KW-1185">Reference proteome</keyword>
<name>A0ABV0CF41_9NEIS</name>
<evidence type="ECO:0000313" key="1">
    <source>
        <dbReference type="EMBL" id="MEN7429676.1"/>
    </source>
</evidence>
<dbReference type="EMBL" id="JAYFSJ010000002">
    <property type="protein sequence ID" value="MEN7429676.1"/>
    <property type="molecule type" value="Genomic_DNA"/>
</dbReference>
<dbReference type="RefSeq" id="WP_346787626.1">
    <property type="nucleotide sequence ID" value="NZ_JAYFSJ010000002.1"/>
</dbReference>
<sequence>MSMEITEITDAAAHDLRASGWIIKAPYFRDGQPVFLVIKLPG</sequence>
<evidence type="ECO:0000313" key="2">
    <source>
        <dbReference type="Proteomes" id="UP001405405"/>
    </source>
</evidence>
<reference evidence="1 2" key="1">
    <citation type="submission" date="2023-12" db="EMBL/GenBank/DDBJ databases">
        <title>Chromobacterium sp. strain TRC.1.1.SA producing antimicrobial pigment.</title>
        <authorList>
            <person name="Verma N."/>
            <person name="Choksket S."/>
            <person name="Pinnaka A.K."/>
            <person name="Korpole S."/>
        </authorList>
    </citation>
    <scope>NUCLEOTIDE SEQUENCE [LARGE SCALE GENOMIC DNA]</scope>
    <source>
        <strain evidence="1 2">TRC1.1.SA</strain>
    </source>
</reference>